<dbReference type="InterPro" id="IPR036388">
    <property type="entry name" value="WH-like_DNA-bd_sf"/>
</dbReference>
<evidence type="ECO:0000256" key="5">
    <source>
        <dbReference type="ARBA" id="ARBA00023163"/>
    </source>
</evidence>
<keyword evidence="2" id="KW-0663">Pyridoxal phosphate</keyword>
<reference evidence="9" key="1">
    <citation type="journal article" date="2019" name="Int. J. Syst. Evol. Microbiol.">
        <title>The Global Catalogue of Microorganisms (GCM) 10K type strain sequencing project: providing services to taxonomists for standard genome sequencing and annotation.</title>
        <authorList>
            <consortium name="The Broad Institute Genomics Platform"/>
            <consortium name="The Broad Institute Genome Sequencing Center for Infectious Disease"/>
            <person name="Wu L."/>
            <person name="Ma J."/>
        </authorList>
    </citation>
    <scope>NUCLEOTIDE SEQUENCE [LARGE SCALE GENOMIC DNA]</scope>
    <source>
        <strain evidence="9">JCM 17986</strain>
    </source>
</reference>
<dbReference type="GO" id="GO:0008483">
    <property type="term" value="F:transaminase activity"/>
    <property type="evidence" value="ECO:0007669"/>
    <property type="project" value="UniProtKB-KW"/>
</dbReference>
<dbReference type="InterPro" id="IPR015422">
    <property type="entry name" value="PyrdxlP-dep_Trfase_small"/>
</dbReference>
<dbReference type="Pfam" id="PF00392">
    <property type="entry name" value="GntR"/>
    <property type="match status" value="1"/>
</dbReference>
<organism evidence="8 9">
    <name type="scientific">Yinghuangia aomiensis</name>
    <dbReference type="NCBI Taxonomy" id="676205"/>
    <lineage>
        <taxon>Bacteria</taxon>
        <taxon>Bacillati</taxon>
        <taxon>Actinomycetota</taxon>
        <taxon>Actinomycetes</taxon>
        <taxon>Kitasatosporales</taxon>
        <taxon>Streptomycetaceae</taxon>
        <taxon>Yinghuangia</taxon>
    </lineage>
</organism>
<dbReference type="EMBL" id="BAABHS010000010">
    <property type="protein sequence ID" value="GAA4966013.1"/>
    <property type="molecule type" value="Genomic_DNA"/>
</dbReference>
<dbReference type="Gene3D" id="1.10.10.10">
    <property type="entry name" value="Winged helix-like DNA-binding domain superfamily/Winged helix DNA-binding domain"/>
    <property type="match status" value="1"/>
</dbReference>
<dbReference type="Pfam" id="PF00155">
    <property type="entry name" value="Aminotran_1_2"/>
    <property type="match status" value="1"/>
</dbReference>
<proteinExistence type="inferred from homology"/>
<keyword evidence="8" id="KW-0032">Aminotransferase</keyword>
<keyword evidence="4" id="KW-0238">DNA-binding</keyword>
<dbReference type="InterPro" id="IPR015421">
    <property type="entry name" value="PyrdxlP-dep_Trfase_major"/>
</dbReference>
<keyword evidence="9" id="KW-1185">Reference proteome</keyword>
<dbReference type="CDD" id="cd07377">
    <property type="entry name" value="WHTH_GntR"/>
    <property type="match status" value="1"/>
</dbReference>
<dbReference type="InterPro" id="IPR036390">
    <property type="entry name" value="WH_DNA-bd_sf"/>
</dbReference>
<dbReference type="Gene3D" id="3.40.640.10">
    <property type="entry name" value="Type I PLP-dependent aspartate aminotransferase-like (Major domain)"/>
    <property type="match status" value="1"/>
</dbReference>
<dbReference type="PANTHER" id="PTHR46577:SF1">
    <property type="entry name" value="HTH-TYPE TRANSCRIPTIONAL REGULATORY PROTEIN GABR"/>
    <property type="match status" value="1"/>
</dbReference>
<protein>
    <submittedName>
        <fullName evidence="8">Aminotransferase class I/II-fold pyridoxal phosphate-dependent enzyme</fullName>
    </submittedName>
</protein>
<name>A0ABP9HAZ7_9ACTN</name>
<comment type="similarity">
    <text evidence="1">In the C-terminal section; belongs to the class-I pyridoxal-phosphate-dependent aminotransferase family.</text>
</comment>
<dbReference type="SUPFAM" id="SSF46785">
    <property type="entry name" value="Winged helix' DNA-binding domain"/>
    <property type="match status" value="1"/>
</dbReference>
<comment type="caution">
    <text evidence="8">The sequence shown here is derived from an EMBL/GenBank/DDBJ whole genome shotgun (WGS) entry which is preliminary data.</text>
</comment>
<accession>A0ABP9HAZ7</accession>
<dbReference type="RefSeq" id="WP_345676247.1">
    <property type="nucleotide sequence ID" value="NZ_BAABHS010000010.1"/>
</dbReference>
<gene>
    <name evidence="8" type="ORF">GCM10023205_33130</name>
</gene>
<keyword evidence="8" id="KW-0808">Transferase</keyword>
<evidence type="ECO:0000256" key="4">
    <source>
        <dbReference type="ARBA" id="ARBA00023125"/>
    </source>
</evidence>
<evidence type="ECO:0000259" key="7">
    <source>
        <dbReference type="PROSITE" id="PS50949"/>
    </source>
</evidence>
<keyword evidence="5" id="KW-0804">Transcription</keyword>
<evidence type="ECO:0000313" key="8">
    <source>
        <dbReference type="EMBL" id="GAA4966013.1"/>
    </source>
</evidence>
<evidence type="ECO:0000313" key="9">
    <source>
        <dbReference type="Proteomes" id="UP001500466"/>
    </source>
</evidence>
<dbReference type="Proteomes" id="UP001500466">
    <property type="component" value="Unassembled WGS sequence"/>
</dbReference>
<dbReference type="InterPro" id="IPR015424">
    <property type="entry name" value="PyrdxlP-dep_Trfase"/>
</dbReference>
<evidence type="ECO:0000256" key="6">
    <source>
        <dbReference type="SAM" id="MobiDB-lite"/>
    </source>
</evidence>
<dbReference type="Gene3D" id="3.90.1150.10">
    <property type="entry name" value="Aspartate Aminotransferase, domain 1"/>
    <property type="match status" value="1"/>
</dbReference>
<feature type="domain" description="HTH gntR-type" evidence="7">
    <location>
        <begin position="5"/>
        <end position="73"/>
    </location>
</feature>
<evidence type="ECO:0000256" key="1">
    <source>
        <dbReference type="ARBA" id="ARBA00005384"/>
    </source>
</evidence>
<dbReference type="PROSITE" id="PS50949">
    <property type="entry name" value="HTH_GNTR"/>
    <property type="match status" value="1"/>
</dbReference>
<dbReference type="PANTHER" id="PTHR46577">
    <property type="entry name" value="HTH-TYPE TRANSCRIPTIONAL REGULATORY PROTEIN GABR"/>
    <property type="match status" value="1"/>
</dbReference>
<sequence>MALTGRTAAEIAASVERDLQHGALEPGAALPPVRALAAELGVNPNTVGAAYRLLRDRGIVETQGRAGTRVRARPAATDRNAVGPAAPPGAHNLAKGEPDPALLPDPAFPDPRTWRVLYGHTALYEPLGDAARALFAADGVPADHLVATSGALDGIERALTAHLRPGDSVVVEDPGWANFLDLLAALNLTAVPVPVDDDGPDPDAVAAALAAGAHAFVVTARAQNPTGAAVSAPRAAALRRVLAAHPDVLVVEDDHGNAIAGPPLATLADTTRHWLYVRSSAKGYGPDLRCAVASGDATTVGRIAGRQRLGPGWISHALQHAVAAAWASDTVAAQVDHARRTYAERRALLLDALAARGIPAHGRSGINVWVPVRDEIGAVAGLLARGWVVAPGTRYRIASGPAIRVTIATLTPAEAEAAADAIAEVAGPGARAGAGPGEQAYTSV</sequence>
<feature type="region of interest" description="Disordered" evidence="6">
    <location>
        <begin position="65"/>
        <end position="106"/>
    </location>
</feature>
<keyword evidence="3" id="KW-0805">Transcription regulation</keyword>
<dbReference type="SMART" id="SM00345">
    <property type="entry name" value="HTH_GNTR"/>
    <property type="match status" value="1"/>
</dbReference>
<evidence type="ECO:0000256" key="3">
    <source>
        <dbReference type="ARBA" id="ARBA00023015"/>
    </source>
</evidence>
<dbReference type="InterPro" id="IPR000524">
    <property type="entry name" value="Tscrpt_reg_HTH_GntR"/>
</dbReference>
<dbReference type="InterPro" id="IPR004839">
    <property type="entry name" value="Aminotransferase_I/II_large"/>
</dbReference>
<dbReference type="InterPro" id="IPR051446">
    <property type="entry name" value="HTH_trans_reg/aminotransferase"/>
</dbReference>
<dbReference type="SUPFAM" id="SSF53383">
    <property type="entry name" value="PLP-dependent transferases"/>
    <property type="match status" value="1"/>
</dbReference>
<evidence type="ECO:0000256" key="2">
    <source>
        <dbReference type="ARBA" id="ARBA00022898"/>
    </source>
</evidence>